<proteinExistence type="inferred from homology"/>
<evidence type="ECO:0000259" key="3">
    <source>
        <dbReference type="Pfam" id="PF04572"/>
    </source>
</evidence>
<reference evidence="4" key="1">
    <citation type="submission" date="2022-01" db="EMBL/GenBank/DDBJ databases">
        <authorList>
            <person name="King R."/>
        </authorList>
    </citation>
    <scope>NUCLEOTIDE SEQUENCE</scope>
</reference>
<evidence type="ECO:0000313" key="4">
    <source>
        <dbReference type="EMBL" id="CAH1735505.1"/>
    </source>
</evidence>
<reference evidence="4" key="2">
    <citation type="submission" date="2022-10" db="EMBL/GenBank/DDBJ databases">
        <authorList>
            <consortium name="ENA_rothamsted_submissions"/>
            <consortium name="culmorum"/>
            <person name="King R."/>
        </authorList>
    </citation>
    <scope>NUCLEOTIDE SEQUENCE</scope>
</reference>
<dbReference type="InterPro" id="IPR007652">
    <property type="entry name" value="A1-4-GlycosylTfrase_dom"/>
</dbReference>
<dbReference type="GO" id="GO:0016758">
    <property type="term" value="F:hexosyltransferase activity"/>
    <property type="evidence" value="ECO:0007669"/>
    <property type="project" value="TreeGrafter"/>
</dbReference>
<gene>
    <name evidence="4" type="ORF">CHIRRI_LOCUS14772</name>
</gene>
<dbReference type="PANTHER" id="PTHR12042">
    <property type="entry name" value="LACTOSYLCERAMIDE 4-ALPHA-GALACTOSYLTRANSFERASE ALPHA- 1,4-GALACTOSYLTRANSFERASE"/>
    <property type="match status" value="1"/>
</dbReference>
<dbReference type="EMBL" id="OU895880">
    <property type="protein sequence ID" value="CAH1735505.1"/>
    <property type="molecule type" value="Genomic_DNA"/>
</dbReference>
<keyword evidence="5" id="KW-1185">Reference proteome</keyword>
<dbReference type="Pfam" id="PF04572">
    <property type="entry name" value="Gb3_synth"/>
    <property type="match status" value="1"/>
</dbReference>
<dbReference type="AlphaFoldDB" id="A0A9P0JAQ3"/>
<accession>A0A9P0JAQ3</accession>
<dbReference type="Proteomes" id="UP001153620">
    <property type="component" value="Chromosome 4"/>
</dbReference>
<comment type="similarity">
    <text evidence="1">Belongs to the glycosyltransferase 32 family.</text>
</comment>
<evidence type="ECO:0000256" key="1">
    <source>
        <dbReference type="ARBA" id="ARBA00009003"/>
    </source>
</evidence>
<dbReference type="InterPro" id="IPR051981">
    <property type="entry name" value="Glycosyltransf_32"/>
</dbReference>
<protein>
    <recommendedName>
        <fullName evidence="3">Alpha 1,4-glycosyltransferase domain-containing protein</fullName>
    </recommendedName>
</protein>
<feature type="domain" description="Alpha 1,4-glycosyltransferase" evidence="3">
    <location>
        <begin position="178"/>
        <end position="275"/>
    </location>
</feature>
<evidence type="ECO:0000313" key="5">
    <source>
        <dbReference type="Proteomes" id="UP001153620"/>
    </source>
</evidence>
<dbReference type="GO" id="GO:0016020">
    <property type="term" value="C:membrane"/>
    <property type="evidence" value="ECO:0007669"/>
    <property type="project" value="GOC"/>
</dbReference>
<name>A0A9P0JAQ3_9DIPT</name>
<evidence type="ECO:0000256" key="2">
    <source>
        <dbReference type="ARBA" id="ARBA00022679"/>
    </source>
</evidence>
<sequence length="281" mass="32173">MPFGILIISANLNPDYTIHLIFLTPTHQMMLRYTTLLKVLMSYKNIKIQFMNVKDYCKGTELDSWIKGDPFWKYSTGQIADVMKIMSVFKYGGVIMNFDTLSIRSLHEIDHPSFACSAHGRFAIYDGVVRLDTKFGSKLALGFFERLQKAFQMIPLSSGEEKDEFINKESEDPHDPHRLLSNTLQSSCPDVKFHSNTSVECDDILIFPTDKCAQKLGRSRSKMFMLNNKKFPQSEVSNSFFVNIETKGSNSGYLKIYKRSDYAKLARKFCPKVVKSSGKFI</sequence>
<keyword evidence="2" id="KW-0808">Transferase</keyword>
<organism evidence="4 5">
    <name type="scientific">Chironomus riparius</name>
    <dbReference type="NCBI Taxonomy" id="315576"/>
    <lineage>
        <taxon>Eukaryota</taxon>
        <taxon>Metazoa</taxon>
        <taxon>Ecdysozoa</taxon>
        <taxon>Arthropoda</taxon>
        <taxon>Hexapoda</taxon>
        <taxon>Insecta</taxon>
        <taxon>Pterygota</taxon>
        <taxon>Neoptera</taxon>
        <taxon>Endopterygota</taxon>
        <taxon>Diptera</taxon>
        <taxon>Nematocera</taxon>
        <taxon>Chironomoidea</taxon>
        <taxon>Chironomidae</taxon>
        <taxon>Chironominae</taxon>
        <taxon>Chironomus</taxon>
    </lineage>
</organism>
<dbReference type="PANTHER" id="PTHR12042:SF21">
    <property type="entry name" value="ALPHA1,4-GALACTOSYLTRANSFERASE 1-RELATED"/>
    <property type="match status" value="1"/>
</dbReference>
<dbReference type="GO" id="GO:0006688">
    <property type="term" value="P:glycosphingolipid biosynthetic process"/>
    <property type="evidence" value="ECO:0007669"/>
    <property type="project" value="TreeGrafter"/>
</dbReference>
<dbReference type="Gene3D" id="3.90.550.20">
    <property type="match status" value="1"/>
</dbReference>